<feature type="non-terminal residue" evidence="2">
    <location>
        <position position="223"/>
    </location>
</feature>
<name>A0AAN5C730_9BILA</name>
<sequence>SFDEFSSPLKIRKSPESISPSTPFGEPIRLKGWSDTYMKLFDLLDENELPKNLRGTMMTIRYENDATRASPGEQSPKCLTERRRTSGEVNYVDDNWKRVVAELKHRNSVFSSKDDQFNRLPSLNESNLFDHFDNHAQPFHKQRDSSLKFDRHFDLPTIDLEEIYENPNEEQYVTYGNSTPCHTYRSSPNRLNNSQRPGIFENDLPEHEEDMQYYPALRAMKSD</sequence>
<feature type="non-terminal residue" evidence="2">
    <location>
        <position position="1"/>
    </location>
</feature>
<evidence type="ECO:0000256" key="1">
    <source>
        <dbReference type="SAM" id="MobiDB-lite"/>
    </source>
</evidence>
<protein>
    <submittedName>
        <fullName evidence="2">Uncharacterized protein</fullName>
    </submittedName>
</protein>
<gene>
    <name evidence="2" type="ORF">PMAYCL1PPCAC_01101</name>
</gene>
<keyword evidence="3" id="KW-1185">Reference proteome</keyword>
<proteinExistence type="predicted"/>
<reference evidence="3" key="1">
    <citation type="submission" date="2022-10" db="EMBL/GenBank/DDBJ databases">
        <title>Genome assembly of Pristionchus species.</title>
        <authorList>
            <person name="Yoshida K."/>
            <person name="Sommer R.J."/>
        </authorList>
    </citation>
    <scope>NUCLEOTIDE SEQUENCE [LARGE SCALE GENOMIC DNA]</scope>
    <source>
        <strain evidence="3">RS5460</strain>
    </source>
</reference>
<evidence type="ECO:0000313" key="2">
    <source>
        <dbReference type="EMBL" id="GMR30906.1"/>
    </source>
</evidence>
<dbReference type="Proteomes" id="UP001328107">
    <property type="component" value="Unassembled WGS sequence"/>
</dbReference>
<feature type="region of interest" description="Disordered" evidence="1">
    <location>
        <begin position="1"/>
        <end position="25"/>
    </location>
</feature>
<comment type="caution">
    <text evidence="2">The sequence shown here is derived from an EMBL/GenBank/DDBJ whole genome shotgun (WGS) entry which is preliminary data.</text>
</comment>
<dbReference type="EMBL" id="BTRK01000001">
    <property type="protein sequence ID" value="GMR30906.1"/>
    <property type="molecule type" value="Genomic_DNA"/>
</dbReference>
<organism evidence="2 3">
    <name type="scientific">Pristionchus mayeri</name>
    <dbReference type="NCBI Taxonomy" id="1317129"/>
    <lineage>
        <taxon>Eukaryota</taxon>
        <taxon>Metazoa</taxon>
        <taxon>Ecdysozoa</taxon>
        <taxon>Nematoda</taxon>
        <taxon>Chromadorea</taxon>
        <taxon>Rhabditida</taxon>
        <taxon>Rhabditina</taxon>
        <taxon>Diplogasteromorpha</taxon>
        <taxon>Diplogasteroidea</taxon>
        <taxon>Neodiplogasteridae</taxon>
        <taxon>Pristionchus</taxon>
    </lineage>
</organism>
<evidence type="ECO:0000313" key="3">
    <source>
        <dbReference type="Proteomes" id="UP001328107"/>
    </source>
</evidence>
<accession>A0AAN5C730</accession>
<dbReference type="AlphaFoldDB" id="A0AAN5C730"/>